<comment type="cofactor">
    <cofactor evidence="1 19">
        <name>FAD</name>
        <dbReference type="ChEBI" id="CHEBI:57692"/>
    </cofactor>
</comment>
<dbReference type="SUPFAM" id="SSF56176">
    <property type="entry name" value="FAD-binding/transporter-associated domain-like"/>
    <property type="match status" value="1"/>
</dbReference>
<dbReference type="PROSITE" id="PS51387">
    <property type="entry name" value="FAD_PCMH"/>
    <property type="match status" value="1"/>
</dbReference>
<feature type="active site" evidence="19">
    <location>
        <position position="189"/>
    </location>
</feature>
<keyword evidence="22" id="KW-1185">Reference proteome</keyword>
<evidence type="ECO:0000256" key="14">
    <source>
        <dbReference type="ARBA" id="ARBA00023002"/>
    </source>
</evidence>
<dbReference type="NCBIfam" id="TIGR00179">
    <property type="entry name" value="murB"/>
    <property type="match status" value="1"/>
</dbReference>
<dbReference type="InterPro" id="IPR036635">
    <property type="entry name" value="MurB_C_sf"/>
</dbReference>
<dbReference type="Proteomes" id="UP000246145">
    <property type="component" value="Unassembled WGS sequence"/>
</dbReference>
<keyword evidence="16 19" id="KW-0961">Cell wall biogenesis/degradation</keyword>
<evidence type="ECO:0000256" key="3">
    <source>
        <dbReference type="ARBA" id="ARBA00004496"/>
    </source>
</evidence>
<evidence type="ECO:0000256" key="15">
    <source>
        <dbReference type="ARBA" id="ARBA00023306"/>
    </source>
</evidence>
<dbReference type="Gene3D" id="3.90.78.10">
    <property type="entry name" value="UDP-N-acetylenolpyruvoylglucosamine reductase, C-terminal domain"/>
    <property type="match status" value="1"/>
</dbReference>
<feature type="active site" evidence="19">
    <location>
        <position position="359"/>
    </location>
</feature>
<keyword evidence="7 19" id="KW-0963">Cytoplasm</keyword>
<comment type="subcellular location">
    <subcellularLocation>
        <location evidence="3 19">Cytoplasm</location>
    </subcellularLocation>
</comment>
<dbReference type="PANTHER" id="PTHR21071:SF4">
    <property type="entry name" value="UDP-N-ACETYLENOLPYRUVOYLGLUCOSAMINE REDUCTASE"/>
    <property type="match status" value="1"/>
</dbReference>
<dbReference type="InterPro" id="IPR016167">
    <property type="entry name" value="FAD-bd_PCMH_sub1"/>
</dbReference>
<dbReference type="NCBIfam" id="NF010478">
    <property type="entry name" value="PRK13903.1"/>
    <property type="match status" value="1"/>
</dbReference>
<dbReference type="STRING" id="1231391.GCA_000308195_03557"/>
<keyword evidence="8 19" id="KW-0132">Cell division</keyword>
<keyword evidence="9 19" id="KW-0285">Flavoprotein</keyword>
<name>A0A2U1CRK6_9BURK</name>
<evidence type="ECO:0000313" key="22">
    <source>
        <dbReference type="Proteomes" id="UP000246145"/>
    </source>
</evidence>
<dbReference type="UniPathway" id="UPA00219"/>
<dbReference type="GO" id="GO:0071555">
    <property type="term" value="P:cell wall organization"/>
    <property type="evidence" value="ECO:0007669"/>
    <property type="project" value="UniProtKB-KW"/>
</dbReference>
<keyword evidence="14 19" id="KW-0560">Oxidoreductase</keyword>
<dbReference type="HAMAP" id="MF_00037">
    <property type="entry name" value="MurB"/>
    <property type="match status" value="1"/>
</dbReference>
<keyword evidence="10 19" id="KW-0274">FAD</keyword>
<keyword evidence="11 19" id="KW-0521">NADP</keyword>
<sequence length="364" mass="39523">MFLRALVARVRRLSSCFHFAQSNPIVLSLTTDEDLSSFNTMGLPSRATVLARYGDAAQLPELSELAQRYGKVFVLGGGSNVILEPHLSGLVVKVQAQGVRLLSESDEELVVEAQGGENWHGFVSQCVDQGWHGLENLALIPGTVGAAPVQNIGAYGVELDQRFHSLLAWNLRQGRLVEMGAADCGFAYRDSVFKRAPAGTWLIVALRLKLSRRWLPVLDYPALAGHASFKQSPAPTARQVFEAVCDIRRSKLPDPAVLGNAGSFFKNPIVDALAYECIRSAHPDVVAYAQGNGAYKLAAGWLIDRAGWKGRRLGPAGVHDRQALVLVNHGGATAQDIRRLADAVREDVQRRFGVTLEQEPVSVA</sequence>
<reference evidence="21 22" key="1">
    <citation type="submission" date="2018-04" db="EMBL/GenBank/DDBJ databases">
        <title>Genomic Encyclopedia of Type Strains, Phase IV (KMG-IV): sequencing the most valuable type-strain genomes for metagenomic binning, comparative biology and taxonomic classification.</title>
        <authorList>
            <person name="Goeker M."/>
        </authorList>
    </citation>
    <scope>NUCLEOTIDE SEQUENCE [LARGE SCALE GENOMIC DNA]</scope>
    <source>
        <strain evidence="21 22">DSM 10065</strain>
    </source>
</reference>
<dbReference type="InterPro" id="IPR036318">
    <property type="entry name" value="FAD-bd_PCMH-like_sf"/>
</dbReference>
<dbReference type="GO" id="GO:0051301">
    <property type="term" value="P:cell division"/>
    <property type="evidence" value="ECO:0007669"/>
    <property type="project" value="UniProtKB-KW"/>
</dbReference>
<dbReference type="InterPro" id="IPR006094">
    <property type="entry name" value="Oxid_FAD_bind_N"/>
</dbReference>
<feature type="active site" description="Proton donor" evidence="19">
    <location>
        <position position="263"/>
    </location>
</feature>
<evidence type="ECO:0000256" key="16">
    <source>
        <dbReference type="ARBA" id="ARBA00023316"/>
    </source>
</evidence>
<evidence type="ECO:0000256" key="18">
    <source>
        <dbReference type="ARBA" id="ARBA00048914"/>
    </source>
</evidence>
<evidence type="ECO:0000259" key="20">
    <source>
        <dbReference type="PROSITE" id="PS51387"/>
    </source>
</evidence>
<protein>
    <recommendedName>
        <fullName evidence="6 19">UDP-N-acetylenolpyruvoylglucosamine reductase</fullName>
        <ecNumber evidence="5 19">1.3.1.98</ecNumber>
    </recommendedName>
    <alternativeName>
        <fullName evidence="17 19">UDP-N-acetylmuramate dehydrogenase</fullName>
    </alternativeName>
</protein>
<dbReference type="Gene3D" id="3.30.465.10">
    <property type="match status" value="1"/>
</dbReference>
<evidence type="ECO:0000256" key="11">
    <source>
        <dbReference type="ARBA" id="ARBA00022857"/>
    </source>
</evidence>
<dbReference type="GO" id="GO:0005829">
    <property type="term" value="C:cytosol"/>
    <property type="evidence" value="ECO:0007669"/>
    <property type="project" value="TreeGrafter"/>
</dbReference>
<evidence type="ECO:0000256" key="10">
    <source>
        <dbReference type="ARBA" id="ARBA00022827"/>
    </source>
</evidence>
<dbReference type="PANTHER" id="PTHR21071">
    <property type="entry name" value="UDP-N-ACETYLENOLPYRUVOYLGLUCOSAMINE REDUCTASE"/>
    <property type="match status" value="1"/>
</dbReference>
<dbReference type="Pfam" id="PF02873">
    <property type="entry name" value="MurB_C"/>
    <property type="match status" value="1"/>
</dbReference>
<gene>
    <name evidence="19" type="primary">murB</name>
    <name evidence="21" type="ORF">C7440_0934</name>
</gene>
<evidence type="ECO:0000256" key="7">
    <source>
        <dbReference type="ARBA" id="ARBA00022490"/>
    </source>
</evidence>
<evidence type="ECO:0000256" key="19">
    <source>
        <dbReference type="HAMAP-Rule" id="MF_00037"/>
    </source>
</evidence>
<evidence type="ECO:0000256" key="8">
    <source>
        <dbReference type="ARBA" id="ARBA00022618"/>
    </source>
</evidence>
<evidence type="ECO:0000256" key="2">
    <source>
        <dbReference type="ARBA" id="ARBA00003921"/>
    </source>
</evidence>
<dbReference type="AlphaFoldDB" id="A0A2U1CRK6"/>
<dbReference type="NCBIfam" id="NF000755">
    <property type="entry name" value="PRK00046.1"/>
    <property type="match status" value="1"/>
</dbReference>
<accession>A0A2U1CRK6</accession>
<evidence type="ECO:0000256" key="12">
    <source>
        <dbReference type="ARBA" id="ARBA00022960"/>
    </source>
</evidence>
<evidence type="ECO:0000256" key="9">
    <source>
        <dbReference type="ARBA" id="ARBA00022630"/>
    </source>
</evidence>
<evidence type="ECO:0000313" key="21">
    <source>
        <dbReference type="EMBL" id="PVY68528.1"/>
    </source>
</evidence>
<evidence type="ECO:0000256" key="5">
    <source>
        <dbReference type="ARBA" id="ARBA00012518"/>
    </source>
</evidence>
<dbReference type="GO" id="GO:0009252">
    <property type="term" value="P:peptidoglycan biosynthetic process"/>
    <property type="evidence" value="ECO:0007669"/>
    <property type="project" value="UniProtKB-UniRule"/>
</dbReference>
<evidence type="ECO:0000256" key="1">
    <source>
        <dbReference type="ARBA" id="ARBA00001974"/>
    </source>
</evidence>
<comment type="function">
    <text evidence="2 19">Cell wall formation.</text>
</comment>
<dbReference type="InterPro" id="IPR011601">
    <property type="entry name" value="MurB_C"/>
</dbReference>
<dbReference type="GO" id="GO:0008762">
    <property type="term" value="F:UDP-N-acetylmuramate dehydrogenase activity"/>
    <property type="evidence" value="ECO:0007669"/>
    <property type="project" value="UniProtKB-UniRule"/>
</dbReference>
<keyword evidence="12 19" id="KW-0133">Cell shape</keyword>
<comment type="caution">
    <text evidence="21">The sequence shown here is derived from an EMBL/GenBank/DDBJ whole genome shotgun (WGS) entry which is preliminary data.</text>
</comment>
<dbReference type="EC" id="1.3.1.98" evidence="5 19"/>
<evidence type="ECO:0000256" key="6">
    <source>
        <dbReference type="ARBA" id="ARBA00015188"/>
    </source>
</evidence>
<dbReference type="Gene3D" id="3.30.43.10">
    <property type="entry name" value="Uridine Diphospho-n-acetylenolpyruvylglucosamine Reductase, domain 2"/>
    <property type="match status" value="1"/>
</dbReference>
<keyword evidence="13 19" id="KW-0573">Peptidoglycan synthesis</keyword>
<dbReference type="SUPFAM" id="SSF56194">
    <property type="entry name" value="Uridine diphospho-N-Acetylenolpyruvylglucosamine reductase, MurB, C-terminal domain"/>
    <property type="match status" value="1"/>
</dbReference>
<dbReference type="GO" id="GO:0008360">
    <property type="term" value="P:regulation of cell shape"/>
    <property type="evidence" value="ECO:0007669"/>
    <property type="project" value="UniProtKB-KW"/>
</dbReference>
<comment type="similarity">
    <text evidence="19">Belongs to the MurB family.</text>
</comment>
<dbReference type="GO" id="GO:0071949">
    <property type="term" value="F:FAD binding"/>
    <property type="evidence" value="ECO:0007669"/>
    <property type="project" value="InterPro"/>
</dbReference>
<comment type="catalytic activity">
    <reaction evidence="18 19">
        <text>UDP-N-acetyl-alpha-D-muramate + NADP(+) = UDP-N-acetyl-3-O-(1-carboxyvinyl)-alpha-D-glucosamine + NADPH + H(+)</text>
        <dbReference type="Rhea" id="RHEA:12248"/>
        <dbReference type="ChEBI" id="CHEBI:15378"/>
        <dbReference type="ChEBI" id="CHEBI:57783"/>
        <dbReference type="ChEBI" id="CHEBI:58349"/>
        <dbReference type="ChEBI" id="CHEBI:68483"/>
        <dbReference type="ChEBI" id="CHEBI:70757"/>
        <dbReference type="EC" id="1.3.1.98"/>
    </reaction>
</comment>
<dbReference type="InterPro" id="IPR016169">
    <property type="entry name" value="FAD-bd_PCMH_sub2"/>
</dbReference>
<proteinExistence type="inferred from homology"/>
<dbReference type="EMBL" id="QEKO01000001">
    <property type="protein sequence ID" value="PVY68528.1"/>
    <property type="molecule type" value="Genomic_DNA"/>
</dbReference>
<evidence type="ECO:0000256" key="17">
    <source>
        <dbReference type="ARBA" id="ARBA00031026"/>
    </source>
</evidence>
<dbReference type="InterPro" id="IPR016166">
    <property type="entry name" value="FAD-bd_PCMH"/>
</dbReference>
<feature type="domain" description="FAD-binding PCMH-type" evidence="20">
    <location>
        <begin position="42"/>
        <end position="213"/>
    </location>
</feature>
<keyword evidence="15 19" id="KW-0131">Cell cycle</keyword>
<evidence type="ECO:0000256" key="13">
    <source>
        <dbReference type="ARBA" id="ARBA00022984"/>
    </source>
</evidence>
<comment type="pathway">
    <text evidence="4 19">Cell wall biogenesis; peptidoglycan biosynthesis.</text>
</comment>
<evidence type="ECO:0000256" key="4">
    <source>
        <dbReference type="ARBA" id="ARBA00004752"/>
    </source>
</evidence>
<dbReference type="Pfam" id="PF01565">
    <property type="entry name" value="FAD_binding_4"/>
    <property type="match status" value="1"/>
</dbReference>
<dbReference type="RefSeq" id="WP_371743451.1">
    <property type="nucleotide sequence ID" value="NZ_JACCEX010000001.1"/>
</dbReference>
<dbReference type="InterPro" id="IPR003170">
    <property type="entry name" value="MurB"/>
</dbReference>
<organism evidence="21 22">
    <name type="scientific">Pusillimonas noertemannii</name>
    <dbReference type="NCBI Taxonomy" id="305977"/>
    <lineage>
        <taxon>Bacteria</taxon>
        <taxon>Pseudomonadati</taxon>
        <taxon>Pseudomonadota</taxon>
        <taxon>Betaproteobacteria</taxon>
        <taxon>Burkholderiales</taxon>
        <taxon>Alcaligenaceae</taxon>
        <taxon>Pusillimonas</taxon>
    </lineage>
</organism>